<dbReference type="KEGG" id="pca:Pcar_3187"/>
<keyword evidence="2" id="KW-1185">Reference proteome</keyword>
<gene>
    <name evidence="1" type="ordered locus">Pcar_3187</name>
</gene>
<proteinExistence type="predicted"/>
<dbReference type="HOGENOM" id="CLU_2975249_0_0_7"/>
<evidence type="ECO:0000313" key="2">
    <source>
        <dbReference type="Proteomes" id="UP000002534"/>
    </source>
</evidence>
<protein>
    <submittedName>
        <fullName evidence="1">Uncharacterized protein</fullName>
    </submittedName>
</protein>
<sequence length="58" mass="6677">MVVPTPASPMNFGQKPFSNCCFTSNYTNGRGNEGRIRHQNEIPEKVYRRGNFETNKQK</sequence>
<evidence type="ECO:0000313" key="1">
    <source>
        <dbReference type="EMBL" id="ABI81807.1"/>
    </source>
</evidence>
<dbReference type="Proteomes" id="UP000002534">
    <property type="component" value="Chromosome"/>
</dbReference>
<dbReference type="AlphaFoldDB" id="Q0C6Y0"/>
<name>Q0C6Y0_SYNC1</name>
<reference evidence="2" key="1">
    <citation type="submission" date="2005-10" db="EMBL/GenBank/DDBJ databases">
        <title>Complete sequence of Pelobacter carbinolicus DSM 2380.</title>
        <authorList>
            <person name="Copeland A."/>
            <person name="Lucas S."/>
            <person name="Lapidus A."/>
            <person name="Barry K."/>
            <person name="Detter J.C."/>
            <person name="Glavina T."/>
            <person name="Hammon N."/>
            <person name="Israni S."/>
            <person name="Pitluck S."/>
            <person name="Chertkov O."/>
            <person name="Schmutz J."/>
            <person name="Larimer F."/>
            <person name="Land M."/>
            <person name="Kyrpides N."/>
            <person name="Ivanova N."/>
            <person name="Richardson P."/>
        </authorList>
    </citation>
    <scope>NUCLEOTIDE SEQUENCE [LARGE SCALE GENOMIC DNA]</scope>
    <source>
        <strain evidence="2">DSM 2380 / NBRC 103641 / GraBd1</strain>
    </source>
</reference>
<accession>Q0C6Y0</accession>
<reference evidence="1 2" key="2">
    <citation type="journal article" date="2012" name="BMC Genomics">
        <title>The genome of Pelobacter carbinolicus reveals surprising metabolic capabilities and physiological features.</title>
        <authorList>
            <person name="Aklujkar M."/>
            <person name="Haveman S.A."/>
            <person name="Didonato R.Jr."/>
            <person name="Chertkov O."/>
            <person name="Han C.S."/>
            <person name="Land M.L."/>
            <person name="Brown P."/>
            <person name="Lovley D.R."/>
        </authorList>
    </citation>
    <scope>NUCLEOTIDE SEQUENCE [LARGE SCALE GENOMIC DNA]</scope>
    <source>
        <strain evidence="2">DSM 2380 / NBRC 103641 / GraBd1</strain>
    </source>
</reference>
<organism evidence="1 2">
    <name type="scientific">Syntrophotalea carbinolica (strain DSM 2380 / NBRC 103641 / GraBd1)</name>
    <name type="common">Pelobacter carbinolicus</name>
    <dbReference type="NCBI Taxonomy" id="338963"/>
    <lineage>
        <taxon>Bacteria</taxon>
        <taxon>Pseudomonadati</taxon>
        <taxon>Thermodesulfobacteriota</taxon>
        <taxon>Desulfuromonadia</taxon>
        <taxon>Desulfuromonadales</taxon>
        <taxon>Syntrophotaleaceae</taxon>
        <taxon>Syntrophotalea</taxon>
    </lineage>
</organism>
<dbReference type="EMBL" id="CP000142">
    <property type="protein sequence ID" value="ABI81807.1"/>
    <property type="molecule type" value="Genomic_DNA"/>
</dbReference>